<name>A0ABS8SCG0_DATST</name>
<evidence type="ECO:0000313" key="2">
    <source>
        <dbReference type="EMBL" id="MCD7456505.1"/>
    </source>
</evidence>
<reference evidence="2 3" key="1">
    <citation type="journal article" date="2021" name="BMC Genomics">
        <title>Datura genome reveals duplications of psychoactive alkaloid biosynthetic genes and high mutation rate following tissue culture.</title>
        <authorList>
            <person name="Rajewski A."/>
            <person name="Carter-House D."/>
            <person name="Stajich J."/>
            <person name="Litt A."/>
        </authorList>
    </citation>
    <scope>NUCLEOTIDE SEQUENCE [LARGE SCALE GENOMIC DNA]</scope>
    <source>
        <strain evidence="2">AR-01</strain>
    </source>
</reference>
<dbReference type="InterPro" id="IPR015655">
    <property type="entry name" value="PP2C"/>
</dbReference>
<evidence type="ECO:0000313" key="3">
    <source>
        <dbReference type="Proteomes" id="UP000823775"/>
    </source>
</evidence>
<dbReference type="SUPFAM" id="SSF81606">
    <property type="entry name" value="PP2C-like"/>
    <property type="match status" value="1"/>
</dbReference>
<dbReference type="InterPro" id="IPR036457">
    <property type="entry name" value="PPM-type-like_dom_sf"/>
</dbReference>
<dbReference type="EMBL" id="JACEIK010000405">
    <property type="protein sequence ID" value="MCD7456505.1"/>
    <property type="molecule type" value="Genomic_DNA"/>
</dbReference>
<organism evidence="2 3">
    <name type="scientific">Datura stramonium</name>
    <name type="common">Jimsonweed</name>
    <name type="synonym">Common thornapple</name>
    <dbReference type="NCBI Taxonomy" id="4076"/>
    <lineage>
        <taxon>Eukaryota</taxon>
        <taxon>Viridiplantae</taxon>
        <taxon>Streptophyta</taxon>
        <taxon>Embryophyta</taxon>
        <taxon>Tracheophyta</taxon>
        <taxon>Spermatophyta</taxon>
        <taxon>Magnoliopsida</taxon>
        <taxon>eudicotyledons</taxon>
        <taxon>Gunneridae</taxon>
        <taxon>Pentapetalae</taxon>
        <taxon>asterids</taxon>
        <taxon>lamiids</taxon>
        <taxon>Solanales</taxon>
        <taxon>Solanaceae</taxon>
        <taxon>Solanoideae</taxon>
        <taxon>Datureae</taxon>
        <taxon>Datura</taxon>
    </lineage>
</organism>
<evidence type="ECO:0000259" key="1">
    <source>
        <dbReference type="PROSITE" id="PS51746"/>
    </source>
</evidence>
<dbReference type="PROSITE" id="PS51746">
    <property type="entry name" value="PPM_2"/>
    <property type="match status" value="1"/>
</dbReference>
<feature type="domain" description="PPM-type phosphatase" evidence="1">
    <location>
        <begin position="1"/>
        <end position="117"/>
    </location>
</feature>
<dbReference type="Proteomes" id="UP000823775">
    <property type="component" value="Unassembled WGS sequence"/>
</dbReference>
<gene>
    <name evidence="2" type="ORF">HAX54_031943</name>
</gene>
<sequence length="117" mass="13085">MRSNKIVAEQLTKDHNASIEEVRKELMSLHPGDSPAAVANIRGHVSRSIGDAYLKKPEFASTQPGDRFIIFASDGLWELLSNQKAVEIVHNNPREGIARRLIVSALDEAARRRKMKL</sequence>
<keyword evidence="3" id="KW-1185">Reference proteome</keyword>
<dbReference type="CDD" id="cd00143">
    <property type="entry name" value="PP2Cc"/>
    <property type="match status" value="1"/>
</dbReference>
<comment type="caution">
    <text evidence="2">The sequence shown here is derived from an EMBL/GenBank/DDBJ whole genome shotgun (WGS) entry which is preliminary data.</text>
</comment>
<dbReference type="Gene3D" id="3.60.40.10">
    <property type="entry name" value="PPM-type phosphatase domain"/>
    <property type="match status" value="1"/>
</dbReference>
<dbReference type="PANTHER" id="PTHR47992">
    <property type="entry name" value="PROTEIN PHOSPHATASE"/>
    <property type="match status" value="1"/>
</dbReference>
<proteinExistence type="predicted"/>
<protein>
    <recommendedName>
        <fullName evidence="1">PPM-type phosphatase domain-containing protein</fullName>
    </recommendedName>
</protein>
<dbReference type="InterPro" id="IPR001932">
    <property type="entry name" value="PPM-type_phosphatase-like_dom"/>
</dbReference>
<dbReference type="Pfam" id="PF00481">
    <property type="entry name" value="PP2C"/>
    <property type="match status" value="1"/>
</dbReference>
<accession>A0ABS8SCG0</accession>